<accession>C0BV09</accession>
<protein>
    <submittedName>
        <fullName evidence="1">Uncharacterized protein</fullName>
    </submittedName>
</protein>
<proteinExistence type="predicted"/>
<evidence type="ECO:0000313" key="1">
    <source>
        <dbReference type="EMBL" id="EEG70212.1"/>
    </source>
</evidence>
<dbReference type="EMBL" id="ABXX02000005">
    <property type="protein sequence ID" value="EEG70212.1"/>
    <property type="molecule type" value="Genomic_DNA"/>
</dbReference>
<dbReference type="AlphaFoldDB" id="C0BV09"/>
<comment type="caution">
    <text evidence="1">The sequence shown here is derived from an EMBL/GenBank/DDBJ whole genome shotgun (WGS) entry which is preliminary data.</text>
</comment>
<sequence length="54" mass="6817">MSVLDKKRSHHHFFAFRWFYGPFGDIWEAWRLPRNRYVKPFFRTDTARHQTLDF</sequence>
<gene>
    <name evidence="1" type="ORF">BIFPSEUDO_04250</name>
</gene>
<organism evidence="1 2">
    <name type="scientific">Bifidobacterium pseudocatenulatum DSM 20438 = JCM 1200 = LMG 10505</name>
    <dbReference type="NCBI Taxonomy" id="547043"/>
    <lineage>
        <taxon>Bacteria</taxon>
        <taxon>Bacillati</taxon>
        <taxon>Actinomycetota</taxon>
        <taxon>Actinomycetes</taxon>
        <taxon>Bifidobacteriales</taxon>
        <taxon>Bifidobacteriaceae</taxon>
        <taxon>Bifidobacterium</taxon>
    </lineage>
</organism>
<name>C0BV09_BIFPS</name>
<reference evidence="1 2" key="1">
    <citation type="submission" date="2009-02" db="EMBL/GenBank/DDBJ databases">
        <title>Draft genome sequence of Bifidobacterium pseudocatenulatum (DSM 20438).</title>
        <authorList>
            <person name="Sudarsanam P."/>
            <person name="Ley R."/>
            <person name="Guruge J."/>
            <person name="Turnbaugh P.J."/>
            <person name="Mahowald M."/>
            <person name="Liep D."/>
            <person name="Gordon J."/>
        </authorList>
    </citation>
    <scope>NUCLEOTIDE SEQUENCE [LARGE SCALE GENOMIC DNA]</scope>
    <source>
        <strain evidence="1 2">DSM 20438</strain>
    </source>
</reference>
<evidence type="ECO:0000313" key="2">
    <source>
        <dbReference type="Proteomes" id="UP000003875"/>
    </source>
</evidence>
<reference evidence="1 2" key="2">
    <citation type="submission" date="2009-02" db="EMBL/GenBank/DDBJ databases">
        <authorList>
            <person name="Fulton L."/>
            <person name="Clifton S."/>
            <person name="Fulton B."/>
            <person name="Xu J."/>
            <person name="Minx P."/>
            <person name="Pepin K.H."/>
            <person name="Johnson M."/>
            <person name="Bhonagiri V."/>
            <person name="Nash W.E."/>
            <person name="Mardis E.R."/>
            <person name="Wilson R.K."/>
        </authorList>
    </citation>
    <scope>NUCLEOTIDE SEQUENCE [LARGE SCALE GENOMIC DNA]</scope>
    <source>
        <strain evidence="1 2">DSM 20438</strain>
    </source>
</reference>
<dbReference type="Proteomes" id="UP000003875">
    <property type="component" value="Unassembled WGS sequence"/>
</dbReference>